<protein>
    <recommendedName>
        <fullName evidence="2">Cell shape-determining protein MreC</fullName>
    </recommendedName>
    <alternativeName>
        <fullName evidence="4">Cell shape protein MreC</fullName>
    </alternativeName>
</protein>
<dbReference type="EMBL" id="PFQX01000035">
    <property type="protein sequence ID" value="PJC65406.1"/>
    <property type="molecule type" value="Genomic_DNA"/>
</dbReference>
<dbReference type="InterPro" id="IPR042175">
    <property type="entry name" value="Cell/Rod_MreC_2"/>
</dbReference>
<proteinExistence type="inferred from homology"/>
<dbReference type="InterPro" id="IPR055342">
    <property type="entry name" value="MreC_beta-barrel_core"/>
</dbReference>
<comment type="similarity">
    <text evidence="1">Belongs to the MreC family.</text>
</comment>
<feature type="domain" description="Rod shape-determining protein MreC beta-barrel core" evidence="5">
    <location>
        <begin position="85"/>
        <end position="222"/>
    </location>
</feature>
<dbReference type="GO" id="GO:0008360">
    <property type="term" value="P:regulation of cell shape"/>
    <property type="evidence" value="ECO:0007669"/>
    <property type="project" value="UniProtKB-KW"/>
</dbReference>
<evidence type="ECO:0000313" key="7">
    <source>
        <dbReference type="Proteomes" id="UP000229674"/>
    </source>
</evidence>
<evidence type="ECO:0000259" key="5">
    <source>
        <dbReference type="Pfam" id="PF04085"/>
    </source>
</evidence>
<evidence type="ECO:0000313" key="6">
    <source>
        <dbReference type="EMBL" id="PJC65406.1"/>
    </source>
</evidence>
<reference evidence="7" key="1">
    <citation type="submission" date="2017-09" db="EMBL/GenBank/DDBJ databases">
        <title>Depth-based differentiation of microbial function through sediment-hosted aquifers and enrichment of novel symbionts in the deep terrestrial subsurface.</title>
        <authorList>
            <person name="Probst A.J."/>
            <person name="Ladd B."/>
            <person name="Jarett J.K."/>
            <person name="Geller-Mcgrath D.E."/>
            <person name="Sieber C.M.K."/>
            <person name="Emerson J.B."/>
            <person name="Anantharaman K."/>
            <person name="Thomas B.C."/>
            <person name="Malmstrom R."/>
            <person name="Stieglmeier M."/>
            <person name="Klingl A."/>
            <person name="Woyke T."/>
            <person name="Ryan C.M."/>
            <person name="Banfield J.F."/>
        </authorList>
    </citation>
    <scope>NUCLEOTIDE SEQUENCE [LARGE SCALE GENOMIC DNA]</scope>
</reference>
<evidence type="ECO:0000256" key="1">
    <source>
        <dbReference type="ARBA" id="ARBA00009369"/>
    </source>
</evidence>
<dbReference type="Gene3D" id="2.40.10.350">
    <property type="entry name" value="Rod shape-determining protein MreC, domain 2"/>
    <property type="match status" value="1"/>
</dbReference>
<dbReference type="PANTHER" id="PTHR34138">
    <property type="entry name" value="CELL SHAPE-DETERMINING PROTEIN MREC"/>
    <property type="match status" value="1"/>
</dbReference>
<organism evidence="6 7">
    <name type="scientific">Candidatus Colwellbacteria bacterium CG_4_9_14_0_2_um_filter_50_12</name>
    <dbReference type="NCBI Taxonomy" id="1974538"/>
    <lineage>
        <taxon>Bacteria</taxon>
        <taxon>Candidatus Colwelliibacteriota</taxon>
    </lineage>
</organism>
<keyword evidence="3" id="KW-0133">Cell shape</keyword>
<evidence type="ECO:0000256" key="4">
    <source>
        <dbReference type="ARBA" id="ARBA00032089"/>
    </source>
</evidence>
<evidence type="ECO:0000256" key="2">
    <source>
        <dbReference type="ARBA" id="ARBA00013855"/>
    </source>
</evidence>
<evidence type="ECO:0000256" key="3">
    <source>
        <dbReference type="ARBA" id="ARBA00022960"/>
    </source>
</evidence>
<comment type="caution">
    <text evidence="6">The sequence shown here is derived from an EMBL/GenBank/DDBJ whole genome shotgun (WGS) entry which is preliminary data.</text>
</comment>
<dbReference type="Proteomes" id="UP000229674">
    <property type="component" value="Unassembled WGS sequence"/>
</dbReference>
<dbReference type="GO" id="GO:0005886">
    <property type="term" value="C:plasma membrane"/>
    <property type="evidence" value="ECO:0007669"/>
    <property type="project" value="TreeGrafter"/>
</dbReference>
<dbReference type="Pfam" id="PF04085">
    <property type="entry name" value="MreC"/>
    <property type="match status" value="1"/>
</dbReference>
<name>A0A2M8G175_9BACT</name>
<dbReference type="InterPro" id="IPR007221">
    <property type="entry name" value="MreC"/>
</dbReference>
<sequence>MKRAITLIVAGVALVLIFSQTNLLSRSKLAGGSFLSRMSDAVPASTPDLLRQLDELKQENATLKMQLLGQNIFKPSTVEVYSSYPLNGKREIAIAAGSSQGVREGDAVTWGEKVLIGKVISVSENSSIVATIFDPSWEMAVRIGVSEVNALFKGGNTPTATLIPHEGTIQSGDVAITASKGFPYGLEVGKIKDLKDMAGALFREANIETEVQLSDLRYVTVHN</sequence>
<gene>
    <name evidence="6" type="ORF">CO020_00820</name>
</gene>
<accession>A0A2M8G175</accession>
<dbReference type="InterPro" id="IPR042177">
    <property type="entry name" value="Cell/Rod_1"/>
</dbReference>
<dbReference type="PANTHER" id="PTHR34138:SF1">
    <property type="entry name" value="CELL SHAPE-DETERMINING PROTEIN MREC"/>
    <property type="match status" value="1"/>
</dbReference>
<dbReference type="Gene3D" id="2.40.10.340">
    <property type="entry name" value="Rod shape-determining protein MreC, domain 1"/>
    <property type="match status" value="1"/>
</dbReference>
<dbReference type="AlphaFoldDB" id="A0A2M8G175"/>